<keyword evidence="5" id="KW-1185">Reference proteome</keyword>
<feature type="transmembrane region" description="Helical" evidence="2">
    <location>
        <begin position="12"/>
        <end position="37"/>
    </location>
</feature>
<gene>
    <name evidence="4" type="ORF">LX16_5270</name>
</gene>
<evidence type="ECO:0000256" key="1">
    <source>
        <dbReference type="SAM" id="MobiDB-lite"/>
    </source>
</evidence>
<accession>A0A562UL23</accession>
<dbReference type="InterPro" id="IPR055568">
    <property type="entry name" value="DUF7144"/>
</dbReference>
<keyword evidence="2" id="KW-0472">Membrane</keyword>
<feature type="compositionally biased region" description="Basic and acidic residues" evidence="1">
    <location>
        <begin position="140"/>
        <end position="154"/>
    </location>
</feature>
<proteinExistence type="predicted"/>
<sequence>MARNAARDAWAIGGTMFAATALLVIGLFQITMGIAAIAEDTVFVTTPEYTFGLDTTWWGWIHTVLGVLILLTGLYLYSRSMVARAIGIALAVVSAVGNFLFIPYYPLWSIVIVALDVFVIWALVNVPSPSDDPGPAVRYGEARTEGSEPGDRSAGEFPQVNPTGRGRASDVREDTVSDTRSEVRGRTER</sequence>
<protein>
    <recommendedName>
        <fullName evidence="3">DUF7144 domain-containing protein</fullName>
    </recommendedName>
</protein>
<dbReference type="EMBL" id="VLLL01000013">
    <property type="protein sequence ID" value="TWJ06306.1"/>
    <property type="molecule type" value="Genomic_DNA"/>
</dbReference>
<comment type="caution">
    <text evidence="4">The sequence shown here is derived from an EMBL/GenBank/DDBJ whole genome shotgun (WGS) entry which is preliminary data.</text>
</comment>
<organism evidence="4 5">
    <name type="scientific">Stackebrandtia albiflava</name>
    <dbReference type="NCBI Taxonomy" id="406432"/>
    <lineage>
        <taxon>Bacteria</taxon>
        <taxon>Bacillati</taxon>
        <taxon>Actinomycetota</taxon>
        <taxon>Actinomycetes</taxon>
        <taxon>Glycomycetales</taxon>
        <taxon>Glycomycetaceae</taxon>
        <taxon>Stackebrandtia</taxon>
    </lineage>
</organism>
<feature type="compositionally biased region" description="Basic and acidic residues" evidence="1">
    <location>
        <begin position="167"/>
        <end position="189"/>
    </location>
</feature>
<name>A0A562UL23_9ACTN</name>
<reference evidence="4 5" key="1">
    <citation type="journal article" date="2013" name="Stand. Genomic Sci.">
        <title>Genomic Encyclopedia of Type Strains, Phase I: The one thousand microbial genomes (KMG-I) project.</title>
        <authorList>
            <person name="Kyrpides N.C."/>
            <person name="Woyke T."/>
            <person name="Eisen J.A."/>
            <person name="Garrity G."/>
            <person name="Lilburn T.G."/>
            <person name="Beck B.J."/>
            <person name="Whitman W.B."/>
            <person name="Hugenholtz P."/>
            <person name="Klenk H.P."/>
        </authorList>
    </citation>
    <scope>NUCLEOTIDE SEQUENCE [LARGE SCALE GENOMIC DNA]</scope>
    <source>
        <strain evidence="4 5">DSM 45044</strain>
    </source>
</reference>
<dbReference type="Proteomes" id="UP000321617">
    <property type="component" value="Unassembled WGS sequence"/>
</dbReference>
<evidence type="ECO:0000313" key="4">
    <source>
        <dbReference type="EMBL" id="TWJ06306.1"/>
    </source>
</evidence>
<feature type="transmembrane region" description="Helical" evidence="2">
    <location>
        <begin position="107"/>
        <end position="124"/>
    </location>
</feature>
<keyword evidence="2" id="KW-0812">Transmembrane</keyword>
<dbReference type="Pfam" id="PF23636">
    <property type="entry name" value="DUF7144"/>
    <property type="match status" value="1"/>
</dbReference>
<feature type="region of interest" description="Disordered" evidence="1">
    <location>
        <begin position="131"/>
        <end position="189"/>
    </location>
</feature>
<evidence type="ECO:0000313" key="5">
    <source>
        <dbReference type="Proteomes" id="UP000321617"/>
    </source>
</evidence>
<feature type="transmembrane region" description="Helical" evidence="2">
    <location>
        <begin position="57"/>
        <end position="77"/>
    </location>
</feature>
<dbReference type="AlphaFoldDB" id="A0A562UL23"/>
<evidence type="ECO:0000259" key="3">
    <source>
        <dbReference type="Pfam" id="PF23636"/>
    </source>
</evidence>
<evidence type="ECO:0000256" key="2">
    <source>
        <dbReference type="SAM" id="Phobius"/>
    </source>
</evidence>
<dbReference type="RefSeq" id="WP_211354785.1">
    <property type="nucleotide sequence ID" value="NZ_BAABIJ010000008.1"/>
</dbReference>
<feature type="domain" description="DUF7144" evidence="3">
    <location>
        <begin position="15"/>
        <end position="125"/>
    </location>
</feature>
<keyword evidence="2" id="KW-1133">Transmembrane helix</keyword>
<feature type="transmembrane region" description="Helical" evidence="2">
    <location>
        <begin position="82"/>
        <end position="101"/>
    </location>
</feature>